<dbReference type="Proteomes" id="UP000741360">
    <property type="component" value="Unassembled WGS sequence"/>
</dbReference>
<sequence length="325" mass="36161">MPANLPPQYFEAERLFREARSPQDKLAALEEMLRIIPHHKGTDKLIGDLRRKMAKLKEEAQRRPQTGKRGEAFSIRREGAAQAVLVGLPNSGKSSLLAALTHATPVVADYPFTTRGAQPGMMVFENVQIQLVDTPALGDEAADAWVPNLLRGTDLIVVVVDLEEDPRSQLEFILGELEKWRVGIRELRRDQEEKVGFVEKRGFLVGTKLETAAAQDRLAYLQGLGVRAQGISVARGWGLEEFSKSVFEALEVIRVYSKPPGKPASLQEPIILPRGSQVAGLAASIHKDLLQQMKFARVWSNQEKIARKVGRDHMLQEGDVVEIHT</sequence>
<dbReference type="SUPFAM" id="SSF52540">
    <property type="entry name" value="P-loop containing nucleoside triphosphate hydrolases"/>
    <property type="match status" value="1"/>
</dbReference>
<evidence type="ECO:0000259" key="1">
    <source>
        <dbReference type="PROSITE" id="PS51880"/>
    </source>
</evidence>
<name>A0A932GM93_UNCTE</name>
<dbReference type="PRINTS" id="PR00326">
    <property type="entry name" value="GTP1OBG"/>
</dbReference>
<dbReference type="InterPro" id="IPR012675">
    <property type="entry name" value="Beta-grasp_dom_sf"/>
</dbReference>
<feature type="domain" description="TGS" evidence="1">
    <location>
        <begin position="251"/>
        <end position="325"/>
    </location>
</feature>
<organism evidence="2 3">
    <name type="scientific">Tectimicrobiota bacterium</name>
    <dbReference type="NCBI Taxonomy" id="2528274"/>
    <lineage>
        <taxon>Bacteria</taxon>
        <taxon>Pseudomonadati</taxon>
        <taxon>Nitrospinota/Tectimicrobiota group</taxon>
        <taxon>Candidatus Tectimicrobiota</taxon>
    </lineage>
</organism>
<evidence type="ECO:0000313" key="2">
    <source>
        <dbReference type="EMBL" id="MBI3013470.1"/>
    </source>
</evidence>
<dbReference type="Gene3D" id="3.40.50.300">
    <property type="entry name" value="P-loop containing nucleotide triphosphate hydrolases"/>
    <property type="match status" value="1"/>
</dbReference>
<dbReference type="GO" id="GO:0003924">
    <property type="term" value="F:GTPase activity"/>
    <property type="evidence" value="ECO:0007669"/>
    <property type="project" value="InterPro"/>
</dbReference>
<dbReference type="InterPro" id="IPR045001">
    <property type="entry name" value="DRG"/>
</dbReference>
<dbReference type="PROSITE" id="PS51880">
    <property type="entry name" value="TGS"/>
    <property type="match status" value="1"/>
</dbReference>
<protein>
    <submittedName>
        <fullName evidence="2">50S ribosome-binding GTPase</fullName>
    </submittedName>
</protein>
<dbReference type="Gene3D" id="3.10.20.30">
    <property type="match status" value="1"/>
</dbReference>
<dbReference type="InterPro" id="IPR027417">
    <property type="entry name" value="P-loop_NTPase"/>
</dbReference>
<accession>A0A932GM93</accession>
<gene>
    <name evidence="2" type="ORF">HYY65_00060</name>
</gene>
<dbReference type="GO" id="GO:0005525">
    <property type="term" value="F:GTP binding"/>
    <property type="evidence" value="ECO:0007669"/>
    <property type="project" value="InterPro"/>
</dbReference>
<evidence type="ECO:0000313" key="3">
    <source>
        <dbReference type="Proteomes" id="UP000741360"/>
    </source>
</evidence>
<dbReference type="EMBL" id="JACPSX010000001">
    <property type="protein sequence ID" value="MBI3013470.1"/>
    <property type="molecule type" value="Genomic_DNA"/>
</dbReference>
<dbReference type="PANTHER" id="PTHR43127">
    <property type="entry name" value="DEVELOPMENTALLY-REGULATED GTP-BINDING PROTEIN 2"/>
    <property type="match status" value="1"/>
</dbReference>
<dbReference type="InterPro" id="IPR012676">
    <property type="entry name" value="TGS-like"/>
</dbReference>
<dbReference type="SUPFAM" id="SSF81271">
    <property type="entry name" value="TGS-like"/>
    <property type="match status" value="1"/>
</dbReference>
<dbReference type="InterPro" id="IPR006073">
    <property type="entry name" value="GTP-bd"/>
</dbReference>
<dbReference type="InterPro" id="IPR004095">
    <property type="entry name" value="TGS"/>
</dbReference>
<dbReference type="Pfam" id="PF02824">
    <property type="entry name" value="TGS"/>
    <property type="match status" value="1"/>
</dbReference>
<comment type="caution">
    <text evidence="2">The sequence shown here is derived from an EMBL/GenBank/DDBJ whole genome shotgun (WGS) entry which is preliminary data.</text>
</comment>
<reference evidence="2" key="1">
    <citation type="submission" date="2020-07" db="EMBL/GenBank/DDBJ databases">
        <title>Huge and variable diversity of episymbiotic CPR bacteria and DPANN archaea in groundwater ecosystems.</title>
        <authorList>
            <person name="He C.Y."/>
            <person name="Keren R."/>
            <person name="Whittaker M."/>
            <person name="Farag I.F."/>
            <person name="Doudna J."/>
            <person name="Cate J.H.D."/>
            <person name="Banfield J.F."/>
        </authorList>
    </citation>
    <scope>NUCLEOTIDE SEQUENCE</scope>
    <source>
        <strain evidence="2">NC_groundwater_717_Ag_S-0.2um_59_8</strain>
    </source>
</reference>
<proteinExistence type="predicted"/>
<dbReference type="Pfam" id="PF01926">
    <property type="entry name" value="MMR_HSR1"/>
    <property type="match status" value="1"/>
</dbReference>
<dbReference type="AlphaFoldDB" id="A0A932GM93"/>
<dbReference type="Gene3D" id="6.10.140.1070">
    <property type="match status" value="1"/>
</dbReference>